<evidence type="ECO:0000256" key="3">
    <source>
        <dbReference type="ARBA" id="ARBA00022490"/>
    </source>
</evidence>
<dbReference type="PANTHER" id="PTHR11846:SF0">
    <property type="entry name" value="ADENYLOSUCCINATE SYNTHETASE"/>
    <property type="match status" value="1"/>
</dbReference>
<keyword evidence="9 10" id="KW-0342">GTP-binding</keyword>
<comment type="catalytic activity">
    <reaction evidence="10 11">
        <text>IMP + L-aspartate + GTP = N(6)-(1,2-dicarboxyethyl)-AMP + GDP + phosphate + 2 H(+)</text>
        <dbReference type="Rhea" id="RHEA:15753"/>
        <dbReference type="ChEBI" id="CHEBI:15378"/>
        <dbReference type="ChEBI" id="CHEBI:29991"/>
        <dbReference type="ChEBI" id="CHEBI:37565"/>
        <dbReference type="ChEBI" id="CHEBI:43474"/>
        <dbReference type="ChEBI" id="CHEBI:57567"/>
        <dbReference type="ChEBI" id="CHEBI:58053"/>
        <dbReference type="ChEBI" id="CHEBI:58189"/>
        <dbReference type="EC" id="6.3.4.4"/>
    </reaction>
</comment>
<comment type="pathway">
    <text evidence="10 11">Purine metabolism; AMP biosynthesis via de novo pathway; AMP from IMP: step 1/2.</text>
</comment>
<evidence type="ECO:0000313" key="12">
    <source>
        <dbReference type="EMBL" id="OXV11423.1"/>
    </source>
</evidence>
<dbReference type="UniPathway" id="UPA00075">
    <property type="reaction ID" value="UER00335"/>
</dbReference>
<dbReference type="Pfam" id="PF00709">
    <property type="entry name" value="Adenylsucc_synt"/>
    <property type="match status" value="1"/>
</dbReference>
<feature type="binding site" evidence="10">
    <location>
        <position position="239"/>
    </location>
    <ligand>
        <name>IMP</name>
        <dbReference type="ChEBI" id="CHEBI:58053"/>
    </ligand>
</feature>
<dbReference type="InterPro" id="IPR027417">
    <property type="entry name" value="P-loop_NTPase"/>
</dbReference>
<comment type="similarity">
    <text evidence="10 11">Belongs to the adenylosuccinate synthetase family.</text>
</comment>
<feature type="binding site" evidence="10">
    <location>
        <position position="305"/>
    </location>
    <ligand>
        <name>GTP</name>
        <dbReference type="ChEBI" id="CHEBI:37565"/>
    </ligand>
</feature>
<dbReference type="AlphaFoldDB" id="A0A232M4U7"/>
<evidence type="ECO:0000256" key="2">
    <source>
        <dbReference type="ARBA" id="ARBA00011738"/>
    </source>
</evidence>
<feature type="active site" description="Proton acceptor" evidence="10">
    <location>
        <position position="15"/>
    </location>
</feature>
<comment type="function">
    <text evidence="11">Plays an important role in the de novo pathway of purine nucleotide biosynthesis.</text>
</comment>
<evidence type="ECO:0000256" key="1">
    <source>
        <dbReference type="ARBA" id="ARBA00003779"/>
    </source>
</evidence>
<keyword evidence="6 10" id="KW-0547">Nucleotide-binding</keyword>
<dbReference type="EMBL" id="NPHW01002464">
    <property type="protein sequence ID" value="OXV11423.1"/>
    <property type="molecule type" value="Genomic_DNA"/>
</dbReference>
<name>A0A232M4U7_9EURO</name>
<feature type="binding site" evidence="10">
    <location>
        <position position="15"/>
    </location>
    <ligand>
        <name>Mg(2+)</name>
        <dbReference type="ChEBI" id="CHEBI:18420"/>
    </ligand>
</feature>
<dbReference type="Gene3D" id="3.90.170.10">
    <property type="entry name" value="Adenylosuccinate Synthetase, subunit A, domain 3"/>
    <property type="match status" value="1"/>
</dbReference>
<dbReference type="InterPro" id="IPR018220">
    <property type="entry name" value="Adenylosuccin_syn_GTP-bd"/>
</dbReference>
<evidence type="ECO:0000256" key="11">
    <source>
        <dbReference type="RuleBase" id="RU000520"/>
    </source>
</evidence>
<feature type="binding site" evidence="10">
    <location>
        <begin position="42"/>
        <end position="44"/>
    </location>
    <ligand>
        <name>GTP</name>
        <dbReference type="ChEBI" id="CHEBI:37565"/>
    </ligand>
</feature>
<feature type="binding site" evidence="10">
    <location>
        <begin position="331"/>
        <end position="333"/>
    </location>
    <ligand>
        <name>GTP</name>
        <dbReference type="ChEBI" id="CHEBI:37565"/>
    </ligand>
</feature>
<keyword evidence="13" id="KW-1185">Reference proteome</keyword>
<dbReference type="GO" id="GO:0071276">
    <property type="term" value="P:cellular response to cadmium ion"/>
    <property type="evidence" value="ECO:0007669"/>
    <property type="project" value="EnsemblFungi"/>
</dbReference>
<feature type="binding site" evidence="10">
    <location>
        <position position="303"/>
    </location>
    <ligand>
        <name>IMP</name>
        <dbReference type="ChEBI" id="CHEBI:58053"/>
    </ligand>
</feature>
<dbReference type="GO" id="GO:0046040">
    <property type="term" value="P:IMP metabolic process"/>
    <property type="evidence" value="ECO:0007669"/>
    <property type="project" value="TreeGrafter"/>
</dbReference>
<keyword evidence="8 10" id="KW-0460">Magnesium</keyword>
<dbReference type="PROSITE" id="PS01266">
    <property type="entry name" value="ADENYLOSUCCIN_SYN_1"/>
    <property type="match status" value="1"/>
</dbReference>
<evidence type="ECO:0000256" key="4">
    <source>
        <dbReference type="ARBA" id="ARBA00022598"/>
    </source>
</evidence>
<dbReference type="EC" id="6.3.4.4" evidence="10 11"/>
<dbReference type="PANTHER" id="PTHR11846">
    <property type="entry name" value="ADENYLOSUCCINATE SYNTHETASE"/>
    <property type="match status" value="1"/>
</dbReference>
<comment type="function">
    <text evidence="10">Plays an important role in the de novo pathway and in the salvage pathway of purine nucleotide biosynthesis. Catalyzes the first commited step in the biosynthesis of AMP from IMP.</text>
</comment>
<dbReference type="FunFam" id="1.10.300.10:FF:000001">
    <property type="entry name" value="Adenylosuccinate synthetase"/>
    <property type="match status" value="1"/>
</dbReference>
<dbReference type="Proteomes" id="UP000243515">
    <property type="component" value="Unassembled WGS sequence"/>
</dbReference>
<dbReference type="GO" id="GO:0005737">
    <property type="term" value="C:cytoplasm"/>
    <property type="evidence" value="ECO:0007669"/>
    <property type="project" value="UniProtKB-SubCell"/>
</dbReference>
<gene>
    <name evidence="12" type="ORF">Egran_00816</name>
</gene>
<comment type="function">
    <text evidence="1">Plays an important role in the de novo pathway and in the salvage pathway of purine nucleotide biosynthesis. Catalyzes the first committed step in the biosynthesis of AMP from IMP.</text>
</comment>
<dbReference type="CDD" id="cd03108">
    <property type="entry name" value="AdSS"/>
    <property type="match status" value="1"/>
</dbReference>
<feature type="binding site" evidence="10">
    <location>
        <position position="131"/>
    </location>
    <ligand>
        <name>IMP</name>
        <dbReference type="ChEBI" id="CHEBI:58053"/>
    </ligand>
</feature>
<dbReference type="Gene3D" id="3.40.440.10">
    <property type="entry name" value="Adenylosuccinate Synthetase, subunit A, domain 1"/>
    <property type="match status" value="1"/>
</dbReference>
<keyword evidence="4 10" id="KW-0436">Ligase</keyword>
<organism evidence="12 13">
    <name type="scientific">Elaphomyces granulatus</name>
    <dbReference type="NCBI Taxonomy" id="519963"/>
    <lineage>
        <taxon>Eukaryota</taxon>
        <taxon>Fungi</taxon>
        <taxon>Dikarya</taxon>
        <taxon>Ascomycota</taxon>
        <taxon>Pezizomycotina</taxon>
        <taxon>Eurotiomycetes</taxon>
        <taxon>Eurotiomycetidae</taxon>
        <taxon>Eurotiales</taxon>
        <taxon>Elaphomycetaceae</taxon>
        <taxon>Elaphomyces</taxon>
    </lineage>
</organism>
<evidence type="ECO:0000313" key="13">
    <source>
        <dbReference type="Proteomes" id="UP000243515"/>
    </source>
</evidence>
<comment type="cofactor">
    <cofactor evidence="10">
        <name>Mg(2+)</name>
        <dbReference type="ChEBI" id="CHEBI:18420"/>
    </cofactor>
    <text evidence="10">Binds 1 Mg(2+) ion per subunit.</text>
</comment>
<dbReference type="GO" id="GO:0004019">
    <property type="term" value="F:adenylosuccinate synthase activity"/>
    <property type="evidence" value="ECO:0007669"/>
    <property type="project" value="UniProtKB-UniRule"/>
</dbReference>
<reference evidence="12 13" key="1">
    <citation type="journal article" date="2015" name="Environ. Microbiol.">
        <title>Metagenome sequence of Elaphomyces granulatus from sporocarp tissue reveals Ascomycota ectomycorrhizal fingerprints of genome expansion and a Proteobacteria-rich microbiome.</title>
        <authorList>
            <person name="Quandt C.A."/>
            <person name="Kohler A."/>
            <person name="Hesse C.N."/>
            <person name="Sharpton T.J."/>
            <person name="Martin F."/>
            <person name="Spatafora J.W."/>
        </authorList>
    </citation>
    <scope>NUCLEOTIDE SEQUENCE [LARGE SCALE GENOMIC DNA]</scope>
    <source>
        <strain evidence="12 13">OSC145934</strain>
    </source>
</reference>
<feature type="binding site" evidence="10">
    <location>
        <begin position="40"/>
        <end position="43"/>
    </location>
    <ligand>
        <name>IMP</name>
        <dbReference type="ChEBI" id="CHEBI:58053"/>
    </ligand>
</feature>
<feature type="binding site" evidence="10">
    <location>
        <position position="42"/>
    </location>
    <ligand>
        <name>Mg(2+)</name>
        <dbReference type="ChEBI" id="CHEBI:18420"/>
    </ligand>
</feature>
<dbReference type="NCBIfam" id="TIGR00184">
    <property type="entry name" value="purA"/>
    <property type="match status" value="1"/>
</dbReference>
<dbReference type="InterPro" id="IPR001114">
    <property type="entry name" value="Adenylosuccinate_synthetase"/>
</dbReference>
<dbReference type="OrthoDB" id="10265645at2759"/>
<proteinExistence type="inferred from homology"/>
<dbReference type="InterPro" id="IPR042110">
    <property type="entry name" value="Adenylosuccinate_synth_dom2"/>
</dbReference>
<dbReference type="GO" id="GO:0044208">
    <property type="term" value="P:'de novo' AMP biosynthetic process"/>
    <property type="evidence" value="ECO:0007669"/>
    <property type="project" value="UniProtKB-UniRule"/>
</dbReference>
<dbReference type="InterPro" id="IPR042109">
    <property type="entry name" value="Adenylosuccinate_synth_dom1"/>
</dbReference>
<dbReference type="InterPro" id="IPR042111">
    <property type="entry name" value="Adenylosuccinate_synth_dom3"/>
</dbReference>
<dbReference type="GO" id="GO:0000287">
    <property type="term" value="F:magnesium ion binding"/>
    <property type="evidence" value="ECO:0007669"/>
    <property type="project" value="UniProtKB-UniRule"/>
</dbReference>
<keyword evidence="5 10" id="KW-0479">Metal-binding</keyword>
<dbReference type="GO" id="GO:0005525">
    <property type="term" value="F:GTP binding"/>
    <property type="evidence" value="ECO:0007669"/>
    <property type="project" value="UniProtKB-UniRule"/>
</dbReference>
<feature type="binding site" evidence="10">
    <location>
        <position position="145"/>
    </location>
    <ligand>
        <name>IMP</name>
        <dbReference type="ChEBI" id="CHEBI:58053"/>
        <note>ligand shared between dimeric partners</note>
    </ligand>
</feature>
<feature type="binding site" evidence="10">
    <location>
        <position position="224"/>
    </location>
    <ligand>
        <name>IMP</name>
        <dbReference type="ChEBI" id="CHEBI:58053"/>
    </ligand>
</feature>
<dbReference type="GO" id="GO:0016208">
    <property type="term" value="F:AMP binding"/>
    <property type="evidence" value="ECO:0007669"/>
    <property type="project" value="EnsemblFungi"/>
</dbReference>
<dbReference type="Gene3D" id="1.10.300.10">
    <property type="entry name" value="Adenylosuccinate Synthetase, subunit A, domain 2"/>
    <property type="match status" value="1"/>
</dbReference>
<comment type="subcellular location">
    <subcellularLocation>
        <location evidence="10">Cytoplasm</location>
    </subcellularLocation>
</comment>
<evidence type="ECO:0000256" key="10">
    <source>
        <dbReference type="HAMAP-Rule" id="MF_03125"/>
    </source>
</evidence>
<feature type="binding site" evidence="10">
    <location>
        <begin position="15"/>
        <end position="18"/>
    </location>
    <ligand>
        <name>IMP</name>
        <dbReference type="ChEBI" id="CHEBI:58053"/>
    </ligand>
</feature>
<dbReference type="SMART" id="SM00788">
    <property type="entry name" value="Adenylsucc_synt"/>
    <property type="match status" value="1"/>
</dbReference>
<accession>A0A232M4U7</accession>
<dbReference type="FunFam" id="3.90.170.10:FF:000001">
    <property type="entry name" value="Adenylosuccinate synthetase"/>
    <property type="match status" value="1"/>
</dbReference>
<evidence type="ECO:0000256" key="9">
    <source>
        <dbReference type="ARBA" id="ARBA00023134"/>
    </source>
</evidence>
<comment type="caution">
    <text evidence="12">The sequence shown here is derived from an EMBL/GenBank/DDBJ whole genome shotgun (WGS) entry which is preliminary data.</text>
</comment>
<dbReference type="GO" id="GO:0019002">
    <property type="term" value="F:GMP binding"/>
    <property type="evidence" value="ECO:0007669"/>
    <property type="project" value="EnsemblFungi"/>
</dbReference>
<feature type="active site" description="Proton donor" evidence="10">
    <location>
        <position position="43"/>
    </location>
</feature>
<dbReference type="SUPFAM" id="SSF52540">
    <property type="entry name" value="P-loop containing nucleoside triphosphate hydrolases"/>
    <property type="match status" value="1"/>
</dbReference>
<feature type="binding site" evidence="10">
    <location>
        <begin position="299"/>
        <end position="305"/>
    </location>
    <ligand>
        <name>substrate</name>
    </ligand>
</feature>
<keyword evidence="7 10" id="KW-0658">Purine biosynthesis</keyword>
<sequence>MGSEAILVLGSQFGDEGKGKLIDIIAAERDICIRAQGGHNAGHTIVHGDLKFNFHLLPSGLLHPKCINLVGSGCVVHVPSLLKELASLDENGIQYKDRLFLSDRCHVDFDLHHEVDGLSEVELGKSAVGTTRKGIGPTYSNRADRSGAMLADIFDDELLETKLRRMADGYHKRYGGLLSKYDVEEEIARFKTYRERLADLVRDEVPLLRSAKAQGLKMVVEGAQAAGLDIAFGTYPFVTSSNCSVGGMLAGVSIGWNSVKEVIGVVKAYATRVGGGPFLTEQLNEDGDKLQSIGKEFGVTTGRRRRTGWLDLVQVLLAHEVNSFTALNLTKLDVLDTFEEIQVGIAYTVDGTELDSFPAGKKILDKVQVKYRTFRGWKTSTTGVTKWDELPKAAQEYLEFIEQFVGVKIKYIGTGPGREHMIVR</sequence>
<protein>
    <recommendedName>
        <fullName evidence="10 11">Adenylosuccinate synthetase</fullName>
        <shortName evidence="10">AMPSase</shortName>
        <shortName evidence="10">AdSS</shortName>
        <ecNumber evidence="10 11">6.3.4.4</ecNumber>
    </recommendedName>
    <alternativeName>
        <fullName evidence="10">IMP--aspartate ligase</fullName>
    </alternativeName>
</protein>
<evidence type="ECO:0000256" key="8">
    <source>
        <dbReference type="ARBA" id="ARBA00022842"/>
    </source>
</evidence>
<dbReference type="HAMAP" id="MF_00011">
    <property type="entry name" value="Adenylosucc_synth"/>
    <property type="match status" value="1"/>
</dbReference>
<comment type="subunit">
    <text evidence="2 10">Homodimer.</text>
</comment>
<evidence type="ECO:0000256" key="6">
    <source>
        <dbReference type="ARBA" id="ARBA00022741"/>
    </source>
</evidence>
<keyword evidence="3 10" id="KW-0963">Cytoplasm</keyword>
<feature type="binding site" evidence="10">
    <location>
        <begin position="413"/>
        <end position="415"/>
    </location>
    <ligand>
        <name>GTP</name>
        <dbReference type="ChEBI" id="CHEBI:37565"/>
    </ligand>
</feature>
<feature type="binding site" evidence="10">
    <location>
        <begin position="14"/>
        <end position="20"/>
    </location>
    <ligand>
        <name>GTP</name>
        <dbReference type="ChEBI" id="CHEBI:37565"/>
    </ligand>
</feature>
<dbReference type="NCBIfam" id="NF002223">
    <property type="entry name" value="PRK01117.1"/>
    <property type="match status" value="1"/>
</dbReference>
<evidence type="ECO:0000256" key="5">
    <source>
        <dbReference type="ARBA" id="ARBA00022723"/>
    </source>
</evidence>
<evidence type="ECO:0000256" key="7">
    <source>
        <dbReference type="ARBA" id="ARBA00022755"/>
    </source>
</evidence>